<evidence type="ECO:0000313" key="2">
    <source>
        <dbReference type="Proteomes" id="UP000789525"/>
    </source>
</evidence>
<organism evidence="1 2">
    <name type="scientific">Acaulospora colombiana</name>
    <dbReference type="NCBI Taxonomy" id="27376"/>
    <lineage>
        <taxon>Eukaryota</taxon>
        <taxon>Fungi</taxon>
        <taxon>Fungi incertae sedis</taxon>
        <taxon>Mucoromycota</taxon>
        <taxon>Glomeromycotina</taxon>
        <taxon>Glomeromycetes</taxon>
        <taxon>Diversisporales</taxon>
        <taxon>Acaulosporaceae</taxon>
        <taxon>Acaulospora</taxon>
    </lineage>
</organism>
<evidence type="ECO:0000313" key="1">
    <source>
        <dbReference type="EMBL" id="CAG8670753.1"/>
    </source>
</evidence>
<proteinExistence type="predicted"/>
<dbReference type="EMBL" id="CAJVPT010024479">
    <property type="protein sequence ID" value="CAG8670753.1"/>
    <property type="molecule type" value="Genomic_DNA"/>
</dbReference>
<name>A0ACA9NQF1_9GLOM</name>
<accession>A0ACA9NQF1</accession>
<dbReference type="Proteomes" id="UP000789525">
    <property type="component" value="Unassembled WGS sequence"/>
</dbReference>
<sequence length="345" mass="38932">MDDARIGLTDVESQVEDSASTGPGDLDQSVDETISRLKSTLGVQQVEYHCSKVIGKGPGVKASQSEFEEEKRTKNPRQHECYGLVGKFSIVNECSRGARQGRLEKRIRRQRPITSGPESQEAEKKPNGEGAPKDDEVEWPDPTEEFVQAIDEKRLHTSANDGGGQRLGSLPSRVILHQGHVVTELCDELVPHDEERLYGFPTKTWRSCGQQDVGERYLALCEKQKRSSRVVSSTNSVCTYHDPQDPLEKKPREITPTEPWAHIEQPIMSADHWASAKIWGEFFAQAQQFHPQTLASTLGRRLSLSWCREKASRAEEWQETDRTYAYFDRWRTAVPVAGVDFGALR</sequence>
<protein>
    <submittedName>
        <fullName evidence="1">11999_t:CDS:1</fullName>
    </submittedName>
</protein>
<keyword evidence="2" id="KW-1185">Reference proteome</keyword>
<reference evidence="1" key="1">
    <citation type="submission" date="2021-06" db="EMBL/GenBank/DDBJ databases">
        <authorList>
            <person name="Kallberg Y."/>
            <person name="Tangrot J."/>
            <person name="Rosling A."/>
        </authorList>
    </citation>
    <scope>NUCLEOTIDE SEQUENCE</scope>
    <source>
        <strain evidence="1">CL356</strain>
    </source>
</reference>
<comment type="caution">
    <text evidence="1">The sequence shown here is derived from an EMBL/GenBank/DDBJ whole genome shotgun (WGS) entry which is preliminary data.</text>
</comment>
<gene>
    <name evidence="1" type="ORF">ACOLOM_LOCUS8943</name>
</gene>